<name>A0A3B1ABR7_9ZZZZ</name>
<dbReference type="PIRSF" id="PIRSF005902">
    <property type="entry name" value="DNase_TatD"/>
    <property type="match status" value="1"/>
</dbReference>
<keyword evidence="4" id="KW-0378">Hydrolase</keyword>
<dbReference type="GO" id="GO:0046872">
    <property type="term" value="F:metal ion binding"/>
    <property type="evidence" value="ECO:0007669"/>
    <property type="project" value="UniProtKB-KW"/>
</dbReference>
<accession>A0A3B1ABR7</accession>
<dbReference type="InterPro" id="IPR001130">
    <property type="entry name" value="TatD-like"/>
</dbReference>
<evidence type="ECO:0000256" key="3">
    <source>
        <dbReference type="ARBA" id="ARBA00022723"/>
    </source>
</evidence>
<dbReference type="AlphaFoldDB" id="A0A3B1ABR7"/>
<evidence type="ECO:0000256" key="4">
    <source>
        <dbReference type="ARBA" id="ARBA00022801"/>
    </source>
</evidence>
<evidence type="ECO:0000256" key="2">
    <source>
        <dbReference type="ARBA" id="ARBA00022722"/>
    </source>
</evidence>
<dbReference type="CDD" id="cd01310">
    <property type="entry name" value="TatD_DNAse"/>
    <property type="match status" value="1"/>
</dbReference>
<sequence>MNNLIDIGVNFTSSNFRLDLSQVISQAVELGVETMIVTGTDIGNSVQAINLCEQYPENLKSTVGIHPHHADNFNSADIVKIDELSRHQCVVALGEFGLDYNRNYSSQKSQLYCFEAQLEYACQADLPVFLHQRDAHSDFYKILKKYRGKLSRVVVHCFTGSYDELNDYLQLDAHIGITGWACDERRGHHLHELLCNIPSDRLLVETDAPYLLPRSLKPKPKSRRNEPKYLPHIVQEIANILNKDYDSLAAETTHAAQEFFGLNL</sequence>
<protein>
    <submittedName>
        <fullName evidence="7">Deoxyribonuclease TatD</fullName>
    </submittedName>
</protein>
<keyword evidence="2" id="KW-0540">Nuclease</keyword>
<dbReference type="PANTHER" id="PTHR10060">
    <property type="entry name" value="TATD FAMILY DEOXYRIBONUCLEASE"/>
    <property type="match status" value="1"/>
</dbReference>
<gene>
    <name evidence="7" type="ORF">MNBD_GAMMA22-2673</name>
</gene>
<dbReference type="GO" id="GO:0004527">
    <property type="term" value="F:exonuclease activity"/>
    <property type="evidence" value="ECO:0007669"/>
    <property type="project" value="UniProtKB-KW"/>
</dbReference>
<reference evidence="7" key="1">
    <citation type="submission" date="2018-06" db="EMBL/GenBank/DDBJ databases">
        <authorList>
            <person name="Zhirakovskaya E."/>
        </authorList>
    </citation>
    <scope>NUCLEOTIDE SEQUENCE</scope>
</reference>
<keyword evidence="1" id="KW-0963">Cytoplasm</keyword>
<dbReference type="PANTHER" id="PTHR10060:SF15">
    <property type="entry name" value="DEOXYRIBONUCLEASE TATDN1"/>
    <property type="match status" value="1"/>
</dbReference>
<dbReference type="PROSITE" id="PS01091">
    <property type="entry name" value="TATD_3"/>
    <property type="match status" value="1"/>
</dbReference>
<evidence type="ECO:0000256" key="6">
    <source>
        <dbReference type="ARBA" id="ARBA00022842"/>
    </source>
</evidence>
<dbReference type="SUPFAM" id="SSF51556">
    <property type="entry name" value="Metallo-dependent hydrolases"/>
    <property type="match status" value="1"/>
</dbReference>
<dbReference type="EMBL" id="UOFS01000006">
    <property type="protein sequence ID" value="VAW91234.1"/>
    <property type="molecule type" value="Genomic_DNA"/>
</dbReference>
<dbReference type="InterPro" id="IPR018228">
    <property type="entry name" value="DNase_TatD-rel_CS"/>
</dbReference>
<evidence type="ECO:0000313" key="7">
    <source>
        <dbReference type="EMBL" id="VAW91234.1"/>
    </source>
</evidence>
<dbReference type="Gene3D" id="3.20.20.140">
    <property type="entry name" value="Metal-dependent hydrolases"/>
    <property type="match status" value="1"/>
</dbReference>
<dbReference type="Pfam" id="PF01026">
    <property type="entry name" value="TatD_DNase"/>
    <property type="match status" value="1"/>
</dbReference>
<keyword evidence="6" id="KW-0460">Magnesium</keyword>
<dbReference type="FunFam" id="3.20.20.140:FF:000018">
    <property type="entry name" value="3'-5' ssDNA/RNA exonuclease TatD"/>
    <property type="match status" value="1"/>
</dbReference>
<dbReference type="InterPro" id="IPR050891">
    <property type="entry name" value="TatD-type_Hydrolase"/>
</dbReference>
<dbReference type="InterPro" id="IPR032466">
    <property type="entry name" value="Metal_Hydrolase"/>
</dbReference>
<keyword evidence="3" id="KW-0479">Metal-binding</keyword>
<keyword evidence="5" id="KW-0269">Exonuclease</keyword>
<evidence type="ECO:0000256" key="1">
    <source>
        <dbReference type="ARBA" id="ARBA00022490"/>
    </source>
</evidence>
<organism evidence="7">
    <name type="scientific">hydrothermal vent metagenome</name>
    <dbReference type="NCBI Taxonomy" id="652676"/>
    <lineage>
        <taxon>unclassified sequences</taxon>
        <taxon>metagenomes</taxon>
        <taxon>ecological metagenomes</taxon>
    </lineage>
</organism>
<evidence type="ECO:0000256" key="5">
    <source>
        <dbReference type="ARBA" id="ARBA00022839"/>
    </source>
</evidence>
<proteinExistence type="predicted"/>